<sequence length="460" mass="49256">MTDPTPKSVLVPPPTRIVPPAEPAAPAAPAAQSAPKAAQSAPKPIVTAPPSAPAKPVGQAVEQPPEAAPEESTEAPTPERVDSDALSELPESSKSSDSESSDSESSDSESSNTVQATSVVELAEATAPEAAAPEAEASAPESSAAPAPEAAQPVAASLRQQPIPPASEPMQYRAIGLVRGKYMPSEEQFTRGFILTDDEVLIDSVLLGRVMSLVKKHISLEESHLWVVYPRTREKDMDLHMQIVGVWEPERLNRTEPAESDSEAETGSAPEAQPEVQPEALEEPVATEDLDDCYFSVRGEVVYQSEEEERLMVKIRRAPKPGETEGKAFKVALKGKVKGKALGYFWDMQVQRQSSDLLITEATQIGMVPPQKRSAGSRGGRLPRRGAGGPPRRGAGGPPKRRWDNQAGGRDASRDGGRDSKPYRSERPSERSGERPASPAPSTPRPPISKPVKRQKEEPS</sequence>
<reference evidence="2" key="2">
    <citation type="journal article" date="2022" name="Microbiol. Resour. Announc.">
        <title>Metagenome Sequencing to Explore Phylogenomics of Terrestrial Cyanobacteria.</title>
        <authorList>
            <person name="Ward R.D."/>
            <person name="Stajich J.E."/>
            <person name="Johansen J.R."/>
            <person name="Huntemann M."/>
            <person name="Clum A."/>
            <person name="Foster B."/>
            <person name="Foster B."/>
            <person name="Roux S."/>
            <person name="Palaniappan K."/>
            <person name="Varghese N."/>
            <person name="Mukherjee S."/>
            <person name="Reddy T.B.K."/>
            <person name="Daum C."/>
            <person name="Copeland A."/>
            <person name="Chen I.A."/>
            <person name="Ivanova N.N."/>
            <person name="Kyrpides N.C."/>
            <person name="Shapiro N."/>
            <person name="Eloe-Fadrosh E.A."/>
            <person name="Pietrasiak N."/>
        </authorList>
    </citation>
    <scope>NUCLEOTIDE SEQUENCE</scope>
    <source>
        <strain evidence="2">GSE-TBD4-15B</strain>
    </source>
</reference>
<dbReference type="EMBL" id="JAHHHV010000075">
    <property type="protein sequence ID" value="MBW4467321.1"/>
    <property type="molecule type" value="Genomic_DNA"/>
</dbReference>
<name>A0A951PCV2_9CYAN</name>
<feature type="region of interest" description="Disordered" evidence="1">
    <location>
        <begin position="364"/>
        <end position="460"/>
    </location>
</feature>
<comment type="caution">
    <text evidence="2">The sequence shown here is derived from an EMBL/GenBank/DDBJ whole genome shotgun (WGS) entry which is preliminary data.</text>
</comment>
<feature type="compositionally biased region" description="Low complexity" evidence="1">
    <location>
        <begin position="24"/>
        <end position="44"/>
    </location>
</feature>
<evidence type="ECO:0000256" key="1">
    <source>
        <dbReference type="SAM" id="MobiDB-lite"/>
    </source>
</evidence>
<gene>
    <name evidence="2" type="ORF">KME07_17990</name>
</gene>
<dbReference type="PANTHER" id="PTHR45725:SF18">
    <property type="entry name" value="ORC1-LIKE AAA ATPASE DOMAIN-CONTAINING PROTEIN"/>
    <property type="match status" value="1"/>
</dbReference>
<evidence type="ECO:0000313" key="3">
    <source>
        <dbReference type="Proteomes" id="UP000707356"/>
    </source>
</evidence>
<evidence type="ECO:0000313" key="2">
    <source>
        <dbReference type="EMBL" id="MBW4467321.1"/>
    </source>
</evidence>
<feature type="region of interest" description="Disordered" evidence="1">
    <location>
        <begin position="250"/>
        <end position="280"/>
    </location>
</feature>
<feature type="compositionally biased region" description="Pro residues" evidence="1">
    <location>
        <begin position="438"/>
        <end position="449"/>
    </location>
</feature>
<dbReference type="Proteomes" id="UP000707356">
    <property type="component" value="Unassembled WGS sequence"/>
</dbReference>
<feature type="compositionally biased region" description="Basic and acidic residues" evidence="1">
    <location>
        <begin position="411"/>
        <end position="434"/>
    </location>
</feature>
<feature type="region of interest" description="Disordered" evidence="1">
    <location>
        <begin position="1"/>
        <end position="157"/>
    </location>
</feature>
<reference evidence="2" key="1">
    <citation type="submission" date="2021-05" db="EMBL/GenBank/DDBJ databases">
        <authorList>
            <person name="Pietrasiak N."/>
            <person name="Ward R."/>
            <person name="Stajich J.E."/>
            <person name="Kurbessoian T."/>
        </authorList>
    </citation>
    <scope>NUCLEOTIDE SEQUENCE</scope>
    <source>
        <strain evidence="2">GSE-TBD4-15B</strain>
    </source>
</reference>
<dbReference type="PANTHER" id="PTHR45725">
    <property type="entry name" value="FORMIN HOMOLOGY 2 FAMILY MEMBER"/>
    <property type="match status" value="1"/>
</dbReference>
<dbReference type="InterPro" id="IPR051425">
    <property type="entry name" value="Formin_Homology"/>
</dbReference>
<organism evidence="2 3">
    <name type="scientific">Pegethrix bostrychoides GSE-TBD4-15B</name>
    <dbReference type="NCBI Taxonomy" id="2839662"/>
    <lineage>
        <taxon>Bacteria</taxon>
        <taxon>Bacillati</taxon>
        <taxon>Cyanobacteriota</taxon>
        <taxon>Cyanophyceae</taxon>
        <taxon>Oculatellales</taxon>
        <taxon>Oculatellaceae</taxon>
        <taxon>Pegethrix</taxon>
    </lineage>
</organism>
<protein>
    <submittedName>
        <fullName evidence="2">Uncharacterized protein</fullName>
    </submittedName>
</protein>
<accession>A0A951PCV2</accession>
<dbReference type="AlphaFoldDB" id="A0A951PCV2"/>
<feature type="compositionally biased region" description="Low complexity" evidence="1">
    <location>
        <begin position="123"/>
        <end position="157"/>
    </location>
</feature>
<feature type="compositionally biased region" description="Gly residues" evidence="1">
    <location>
        <begin position="386"/>
        <end position="397"/>
    </location>
</feature>
<proteinExistence type="predicted"/>
<feature type="compositionally biased region" description="Pro residues" evidence="1">
    <location>
        <begin position="11"/>
        <end position="23"/>
    </location>
</feature>